<dbReference type="Proteomes" id="UP001304683">
    <property type="component" value="Chromosome"/>
</dbReference>
<name>A0ABZ0QNX4_9FIRM</name>
<dbReference type="CDD" id="cd01994">
    <property type="entry name" value="AANH_PF0828-like"/>
    <property type="match status" value="1"/>
</dbReference>
<gene>
    <name evidence="3" type="ORF">Q5761_06930</name>
</gene>
<dbReference type="InterPro" id="IPR014729">
    <property type="entry name" value="Rossmann-like_a/b/a_fold"/>
</dbReference>
<reference evidence="3 4" key="1">
    <citation type="submission" date="2023-08" db="EMBL/GenBank/DDBJ databases">
        <title>Genome sequence of Thermaerobacter compostii strain Ins1, a spore-forming filamentous bacterium isolated from a deep geothermal reservoir.</title>
        <authorList>
            <person name="Bregnard D."/>
            <person name="Gonzalez D."/>
            <person name="Junier P."/>
        </authorList>
    </citation>
    <scope>NUCLEOTIDE SEQUENCE [LARGE SCALE GENOMIC DNA]</scope>
    <source>
        <strain evidence="3 4">Ins1</strain>
    </source>
</reference>
<dbReference type="Gene3D" id="3.40.50.620">
    <property type="entry name" value="HUPs"/>
    <property type="match status" value="1"/>
</dbReference>
<feature type="domain" description="Diphthamide synthase" evidence="2">
    <location>
        <begin position="31"/>
        <end position="243"/>
    </location>
</feature>
<dbReference type="EC" id="6.3.1.14" evidence="3"/>
<dbReference type="EMBL" id="CP132508">
    <property type="protein sequence ID" value="WPD18125.1"/>
    <property type="molecule type" value="Genomic_DNA"/>
</dbReference>
<protein>
    <submittedName>
        <fullName evidence="3">Diphthine--ammonia ligase</fullName>
        <ecNumber evidence="3">6.3.1.14</ecNumber>
    </submittedName>
</protein>
<keyword evidence="4" id="KW-1185">Reference proteome</keyword>
<feature type="region of interest" description="Disordered" evidence="1">
    <location>
        <begin position="1"/>
        <end position="31"/>
    </location>
</feature>
<evidence type="ECO:0000313" key="3">
    <source>
        <dbReference type="EMBL" id="WPD18125.1"/>
    </source>
</evidence>
<organism evidence="3 4">
    <name type="scientific">Thermaerobacter composti</name>
    <dbReference type="NCBI Taxonomy" id="554949"/>
    <lineage>
        <taxon>Bacteria</taxon>
        <taxon>Bacillati</taxon>
        <taxon>Bacillota</taxon>
        <taxon>Clostridia</taxon>
        <taxon>Eubacteriales</taxon>
        <taxon>Clostridiales Family XVII. Incertae Sedis</taxon>
        <taxon>Thermaerobacter</taxon>
    </lineage>
</organism>
<evidence type="ECO:0000256" key="1">
    <source>
        <dbReference type="SAM" id="MobiDB-lite"/>
    </source>
</evidence>
<dbReference type="InterPro" id="IPR002761">
    <property type="entry name" value="Diphthami_syn_dom"/>
</dbReference>
<dbReference type="Gene3D" id="3.90.1490.10">
    <property type="entry name" value="putative n-type atp pyrophosphatase, domain 2"/>
    <property type="match status" value="1"/>
</dbReference>
<dbReference type="NCBIfam" id="TIGR00290">
    <property type="entry name" value="MJ0570_dom"/>
    <property type="match status" value="1"/>
</dbReference>
<evidence type="ECO:0000313" key="4">
    <source>
        <dbReference type="Proteomes" id="UP001304683"/>
    </source>
</evidence>
<sequence>MAHGRGPGRHPQGAGAAPADPAGRRRVPPVALSWSGGKDSTLALARLAADPRVRVAGLLATFNETNGRISMHGVRRELIAAQARSLGLPLWEVPLPQPCSNAEYERRMARTLAELARRGIGAVAFGDLYLADVRAYREQQMARAGLRPLFPLWGEDPAALALGAVAAGLRAVVVCVDPRHLGPEWLGREYDRQFLADLPRGVDPCGERGEFHTFVYDGPGFGRPVAFRRGRRVWRDGFWYLDLVPAG</sequence>
<dbReference type="Pfam" id="PF01902">
    <property type="entry name" value="Diphthami_syn_2"/>
    <property type="match status" value="1"/>
</dbReference>
<accession>A0ABZ0QNX4</accession>
<keyword evidence="3" id="KW-0436">Ligase</keyword>
<dbReference type="SUPFAM" id="SSF52402">
    <property type="entry name" value="Adenine nucleotide alpha hydrolases-like"/>
    <property type="match status" value="1"/>
</dbReference>
<evidence type="ECO:0000259" key="2">
    <source>
        <dbReference type="Pfam" id="PF01902"/>
    </source>
</evidence>
<dbReference type="RefSeq" id="WP_318749996.1">
    <property type="nucleotide sequence ID" value="NZ_CP132508.1"/>
</dbReference>
<proteinExistence type="predicted"/>
<dbReference type="GO" id="GO:0017178">
    <property type="term" value="F:diphthine-ammonia ligase activity"/>
    <property type="evidence" value="ECO:0007669"/>
    <property type="project" value="UniProtKB-EC"/>
</dbReference>